<comment type="caution">
    <text evidence="7">The sequence shown here is derived from an EMBL/GenBank/DDBJ whole genome shotgun (WGS) entry which is preliminary data.</text>
</comment>
<gene>
    <name evidence="7" type="ORF">B9059_003985</name>
</gene>
<keyword evidence="2" id="KW-0800">Toxin</keyword>
<protein>
    <submittedName>
        <fullName evidence="7">Adhesin</fullName>
    </submittedName>
</protein>
<keyword evidence="3" id="KW-1266">Target cell cytoplasm</keyword>
<dbReference type="AlphaFoldDB" id="A0AAX1WLY7"/>
<feature type="compositionally biased region" description="Polar residues" evidence="5">
    <location>
        <begin position="229"/>
        <end position="241"/>
    </location>
</feature>
<accession>A0AAX1WLY7</accession>
<feature type="compositionally biased region" description="Low complexity" evidence="5">
    <location>
        <begin position="215"/>
        <end position="228"/>
    </location>
</feature>
<proteinExistence type="predicted"/>
<dbReference type="Pfam" id="PF04829">
    <property type="entry name" value="PT-VENN"/>
    <property type="match status" value="1"/>
</dbReference>
<evidence type="ECO:0000256" key="5">
    <source>
        <dbReference type="SAM" id="MobiDB-lite"/>
    </source>
</evidence>
<dbReference type="GO" id="GO:0090729">
    <property type="term" value="F:toxin activity"/>
    <property type="evidence" value="ECO:0007669"/>
    <property type="project" value="UniProtKB-KW"/>
</dbReference>
<dbReference type="InterPro" id="IPR006914">
    <property type="entry name" value="VENN_dom"/>
</dbReference>
<dbReference type="RefSeq" id="WP_102000885.1">
    <property type="nucleotide sequence ID" value="NZ_CP045064.2"/>
</dbReference>
<comment type="subcellular location">
    <subcellularLocation>
        <location evidence="1">Target cell</location>
        <location evidence="1">Target cell cytoplasm</location>
    </subcellularLocation>
</comment>
<dbReference type="EMBL" id="NEYZ02000017">
    <property type="protein sequence ID" value="RNT47549.1"/>
    <property type="molecule type" value="Genomic_DNA"/>
</dbReference>
<evidence type="ECO:0000259" key="6">
    <source>
        <dbReference type="Pfam" id="PF04829"/>
    </source>
</evidence>
<evidence type="ECO:0000256" key="3">
    <source>
        <dbReference type="ARBA" id="ARBA00022913"/>
    </source>
</evidence>
<feature type="region of interest" description="Disordered" evidence="5">
    <location>
        <begin position="213"/>
        <end position="241"/>
    </location>
</feature>
<reference evidence="7 8" key="1">
    <citation type="submission" date="2018-10" db="EMBL/GenBank/DDBJ databases">
        <authorList>
            <person name="Vanduin D."/>
            <person name="Fouts D."/>
            <person name="Wright M."/>
            <person name="Sutton G."/>
            <person name="Nguyen K."/>
            <person name="Kreiswirth B."/>
            <person name="Chen L."/>
            <person name="Rojas L."/>
            <person name="Hujer A."/>
            <person name="Hujer K."/>
            <person name="Bonomo R."/>
            <person name="Adams M."/>
        </authorList>
    </citation>
    <scope>NUCLEOTIDE SEQUENCE [LARGE SCALE GENOMIC DNA]</scope>
    <source>
        <strain evidence="7 8">CRK0054</strain>
    </source>
</reference>
<dbReference type="Proteomes" id="UP000286098">
    <property type="component" value="Unassembled WGS sequence"/>
</dbReference>
<keyword evidence="4" id="KW-0843">Virulence</keyword>
<evidence type="ECO:0000256" key="2">
    <source>
        <dbReference type="ARBA" id="ARBA00022656"/>
    </source>
</evidence>
<evidence type="ECO:0000256" key="1">
    <source>
        <dbReference type="ARBA" id="ARBA00004219"/>
    </source>
</evidence>
<evidence type="ECO:0000313" key="8">
    <source>
        <dbReference type="Proteomes" id="UP000286098"/>
    </source>
</evidence>
<evidence type="ECO:0000313" key="7">
    <source>
        <dbReference type="EMBL" id="RNT47549.1"/>
    </source>
</evidence>
<sequence length="386" mass="39854">MAAALTQLSGGSSAAGLKAGAMGAITASAMTDHLVSALYGDKKSSDLAAEEKRLVSSLVSIAGGLAGAAVTDGSVSMAATASETAKVEVENNSLGVVIQGGKLAAQGCLKISACRDRLVASGLGALLGIGASTSAMDTLSQDEQLHLIYVASLNDPSQLSQLNNAQKAAYESLTGKTITSTGGTQVINPGPSNTGGDQTVTGNVPSNTGKNSVATGGINHTGNTNGDGASNNNGWTTTTPVPDSPSLDDLFYQNEKIPGLENVRPENPGYPANQSVIEKMNEPKFIAWIGNTDCTDCSDIAPKLLDAAGGHGKIIEARPTTPYNLNVYENGKIVHEQAFHQVYTDGQYVYDPRVSLKPIPKGDWEKHIKSINQGSVTISDKLQGLK</sequence>
<name>A0AAX1WLY7_9ENTR</name>
<feature type="domain" description="VENN motif-containing" evidence="6">
    <location>
        <begin position="45"/>
        <end position="95"/>
    </location>
</feature>
<evidence type="ECO:0000256" key="4">
    <source>
        <dbReference type="ARBA" id="ARBA00023026"/>
    </source>
</evidence>
<organism evidence="7 8">
    <name type="scientific">Enterobacter roggenkampii</name>
    <dbReference type="NCBI Taxonomy" id="1812935"/>
    <lineage>
        <taxon>Bacteria</taxon>
        <taxon>Pseudomonadati</taxon>
        <taxon>Pseudomonadota</taxon>
        <taxon>Gammaproteobacteria</taxon>
        <taxon>Enterobacterales</taxon>
        <taxon>Enterobacteriaceae</taxon>
        <taxon>Enterobacter</taxon>
        <taxon>Enterobacter cloacae complex</taxon>
    </lineage>
</organism>